<dbReference type="GO" id="GO:0016787">
    <property type="term" value="F:hydrolase activity"/>
    <property type="evidence" value="ECO:0007669"/>
    <property type="project" value="TreeGrafter"/>
</dbReference>
<protein>
    <submittedName>
        <fullName evidence="2">Uncharacterized protein</fullName>
    </submittedName>
</protein>
<dbReference type="Pfam" id="PF20067">
    <property type="entry name" value="SSL_N"/>
    <property type="match status" value="1"/>
</dbReference>
<dbReference type="PANTHER" id="PTHR10426:SF86">
    <property type="entry name" value="PROTEIN STRICTOSIDINE SYNTHASE-LIKE 10-LIKE"/>
    <property type="match status" value="1"/>
</dbReference>
<dbReference type="OrthoDB" id="5307922at2759"/>
<gene>
    <name evidence="2" type="ORF">IFM89_013480</name>
</gene>
<reference evidence="2 3" key="1">
    <citation type="submission" date="2020-10" db="EMBL/GenBank/DDBJ databases">
        <title>The Coptis chinensis genome and diversification of protoberbering-type alkaloids.</title>
        <authorList>
            <person name="Wang B."/>
            <person name="Shu S."/>
            <person name="Song C."/>
            <person name="Liu Y."/>
        </authorList>
    </citation>
    <scope>NUCLEOTIDE SEQUENCE [LARGE SCALE GENOMIC DNA]</scope>
    <source>
        <strain evidence="2">HL-2020</strain>
        <tissue evidence="2">Leaf</tissue>
    </source>
</reference>
<organism evidence="2 3">
    <name type="scientific">Coptis chinensis</name>
    <dbReference type="NCBI Taxonomy" id="261450"/>
    <lineage>
        <taxon>Eukaryota</taxon>
        <taxon>Viridiplantae</taxon>
        <taxon>Streptophyta</taxon>
        <taxon>Embryophyta</taxon>
        <taxon>Tracheophyta</taxon>
        <taxon>Spermatophyta</taxon>
        <taxon>Magnoliopsida</taxon>
        <taxon>Ranunculales</taxon>
        <taxon>Ranunculaceae</taxon>
        <taxon>Coptidoideae</taxon>
        <taxon>Coptis</taxon>
    </lineage>
</organism>
<feature type="signal peptide" evidence="1">
    <location>
        <begin position="1"/>
        <end position="31"/>
    </location>
</feature>
<comment type="caution">
    <text evidence="2">The sequence shown here is derived from an EMBL/GenBank/DDBJ whole genome shotgun (WGS) entry which is preliminary data.</text>
</comment>
<proteinExistence type="predicted"/>
<name>A0A835M032_9MAGN</name>
<dbReference type="Proteomes" id="UP000631114">
    <property type="component" value="Unassembled WGS sequence"/>
</dbReference>
<evidence type="ECO:0000313" key="3">
    <source>
        <dbReference type="Proteomes" id="UP000631114"/>
    </source>
</evidence>
<sequence length="119" mass="13237">MATLFSTSDSSSVRYNLSILLLLFTVVSSTALSSTVPAYPTTRPNPSSYQYLRLPSGVVGPESLDFDCNGQGPYTTVSDGRILKWEAGVRGWREFATTVSQYTRRRAFCDGNRDPNRER</sequence>
<dbReference type="GO" id="GO:0012505">
    <property type="term" value="C:endomembrane system"/>
    <property type="evidence" value="ECO:0007669"/>
    <property type="project" value="TreeGrafter"/>
</dbReference>
<accession>A0A835M032</accession>
<dbReference type="InterPro" id="IPR011042">
    <property type="entry name" value="6-blade_b-propeller_TolB-like"/>
</dbReference>
<dbReference type="SUPFAM" id="SSF63829">
    <property type="entry name" value="Calcium-dependent phosphotriesterase"/>
    <property type="match status" value="1"/>
</dbReference>
<keyword evidence="3" id="KW-1185">Reference proteome</keyword>
<keyword evidence="1" id="KW-0732">Signal</keyword>
<dbReference type="EMBL" id="JADFTS010000003">
    <property type="protein sequence ID" value="KAF9613945.1"/>
    <property type="molecule type" value="Genomic_DNA"/>
</dbReference>
<dbReference type="PANTHER" id="PTHR10426">
    <property type="entry name" value="STRICTOSIDINE SYNTHASE-RELATED"/>
    <property type="match status" value="1"/>
</dbReference>
<evidence type="ECO:0000256" key="1">
    <source>
        <dbReference type="SAM" id="SignalP"/>
    </source>
</evidence>
<feature type="chain" id="PRO_5032552794" evidence="1">
    <location>
        <begin position="32"/>
        <end position="119"/>
    </location>
</feature>
<dbReference type="Gene3D" id="2.120.10.30">
    <property type="entry name" value="TolB, C-terminal domain"/>
    <property type="match status" value="1"/>
</dbReference>
<dbReference type="AlphaFoldDB" id="A0A835M032"/>
<evidence type="ECO:0000313" key="2">
    <source>
        <dbReference type="EMBL" id="KAF9613945.1"/>
    </source>
</evidence>